<keyword evidence="2" id="KW-0479">Metal-binding</keyword>
<reference evidence="8 9" key="1">
    <citation type="submission" date="2012-01" db="EMBL/GenBank/DDBJ databases">
        <title>Complete sequence of Desulfotomaculum gibsoniae DSM 7213.</title>
        <authorList>
            <consortium name="US DOE Joint Genome Institute"/>
            <person name="Lucas S."/>
            <person name="Han J."/>
            <person name="Lapidus A."/>
            <person name="Cheng J.-F."/>
            <person name="Goodwin L."/>
            <person name="Pitluck S."/>
            <person name="Peters L."/>
            <person name="Ovchinnikova G."/>
            <person name="Teshima H."/>
            <person name="Detter J.C."/>
            <person name="Han C."/>
            <person name="Tapia R."/>
            <person name="Land M."/>
            <person name="Hauser L."/>
            <person name="Kyrpides N."/>
            <person name="Ivanova N."/>
            <person name="Pagani I."/>
            <person name="Parshina S."/>
            <person name="Plugge C."/>
            <person name="Muyzer G."/>
            <person name="Kuever J."/>
            <person name="Ivanova A."/>
            <person name="Nazina T."/>
            <person name="Klenk H.-P."/>
            <person name="Brambilla E."/>
            <person name="Spring S."/>
            <person name="Stams A.F."/>
            <person name="Woyke T."/>
        </authorList>
    </citation>
    <scope>NUCLEOTIDE SEQUENCE [LARGE SCALE GENOMIC DNA]</scope>
    <source>
        <strain evidence="8 9">DSM 7213</strain>
    </source>
</reference>
<dbReference type="PIRSF" id="PIRSF004762">
    <property type="entry name" value="CHP00423"/>
    <property type="match status" value="1"/>
</dbReference>
<keyword evidence="4 5" id="KW-0411">Iron-sulfur</keyword>
<feature type="domain" description="Radical SAM core" evidence="7">
    <location>
        <begin position="58"/>
        <end position="288"/>
    </location>
</feature>
<keyword evidence="1 5" id="KW-0949">S-adenosyl-L-methionine</keyword>
<sequence length="369" mass="41826">MIKTIRCQISLNDILDKALNGFVLSREEVIFLLKLSRKQDLKELFRVARLIREKHFSNKIFLYGFIYFSTWCRNDCSFCFYRRTNSLPHRYRKSPEEILQAAVSLANSGVHLIDLTMGEDPYFRDRKGVAELAHIVREVKRLTNLHVMISPGVASEKMLQEVMKAGADWYACYQETHNRNLFTKLRLSQSYDLRYHSKKTALELGMLAEEGIMVGVGESWSDIATSLEKMNMLGAQQVRVMSFVPQDGSAMSEWPTPNRQVELKVIAILRLLFHDRLIPASLDVDGIEGLQARLNAGANVITSLIPPYMGLAGVAQSTKDINQGARTVKGILPVLKDLDLKAASKKEYKNWVLNKRSSLTIHCMSEIGG</sequence>
<feature type="binding site" evidence="6">
    <location>
        <position position="239"/>
    </location>
    <ligand>
        <name>(3R)-3-methyl-D-ornithine</name>
        <dbReference type="ChEBI" id="CHEBI:64642"/>
    </ligand>
</feature>
<evidence type="ECO:0000256" key="5">
    <source>
        <dbReference type="PIRSR" id="PIRSR004762-1"/>
    </source>
</evidence>
<dbReference type="EMBL" id="CP003273">
    <property type="protein sequence ID" value="AGL03214.1"/>
    <property type="molecule type" value="Genomic_DNA"/>
</dbReference>
<feature type="binding site" evidence="5">
    <location>
        <position position="72"/>
    </location>
    <ligand>
        <name>[4Fe-4S] cluster</name>
        <dbReference type="ChEBI" id="CHEBI:49883"/>
        <note>4Fe-4S-S-AdoMet</note>
    </ligand>
</feature>
<dbReference type="Proteomes" id="UP000013520">
    <property type="component" value="Chromosome"/>
</dbReference>
<accession>R4KKM5</accession>
<dbReference type="SFLD" id="SFLDG01060">
    <property type="entry name" value="BATS_domain_containing"/>
    <property type="match status" value="1"/>
</dbReference>
<dbReference type="STRING" id="767817.Desgi_3925"/>
<dbReference type="InterPro" id="IPR006638">
    <property type="entry name" value="Elp3/MiaA/NifB-like_rSAM"/>
</dbReference>
<feature type="binding site" evidence="6">
    <location>
        <position position="175"/>
    </location>
    <ligand>
        <name>S-adenosyl-L-methionine</name>
        <dbReference type="ChEBI" id="CHEBI:59789"/>
    </ligand>
</feature>
<dbReference type="SFLD" id="SFLDG01280">
    <property type="entry name" value="HydE/PylB-like"/>
    <property type="match status" value="1"/>
</dbReference>
<feature type="binding site" evidence="6">
    <location>
        <position position="186"/>
    </location>
    <ligand>
        <name>S-adenosyl-L-methionine</name>
        <dbReference type="ChEBI" id="CHEBI:59789"/>
    </ligand>
</feature>
<dbReference type="PROSITE" id="PS51918">
    <property type="entry name" value="RADICAL_SAM"/>
    <property type="match status" value="1"/>
</dbReference>
<dbReference type="GO" id="GO:0071524">
    <property type="term" value="P:pyrrolysine biosynthetic process"/>
    <property type="evidence" value="ECO:0007669"/>
    <property type="project" value="InterPro"/>
</dbReference>
<dbReference type="GO" id="GO:0016740">
    <property type="term" value="F:transferase activity"/>
    <property type="evidence" value="ECO:0007669"/>
    <property type="project" value="TreeGrafter"/>
</dbReference>
<dbReference type="InterPro" id="IPR023891">
    <property type="entry name" value="Pyrrolys_PylB"/>
</dbReference>
<dbReference type="Pfam" id="PF04055">
    <property type="entry name" value="Radical_SAM"/>
    <property type="match status" value="1"/>
</dbReference>
<dbReference type="SFLD" id="SFLDS00029">
    <property type="entry name" value="Radical_SAM"/>
    <property type="match status" value="1"/>
</dbReference>
<dbReference type="InterPro" id="IPR034422">
    <property type="entry name" value="HydE/PylB-like"/>
</dbReference>
<feature type="binding site" evidence="5">
    <location>
        <position position="76"/>
    </location>
    <ligand>
        <name>[4Fe-4S] cluster</name>
        <dbReference type="ChEBI" id="CHEBI:49883"/>
        <note>4Fe-4S-S-AdoMet</note>
    </ligand>
</feature>
<proteinExistence type="predicted"/>
<evidence type="ECO:0000259" key="7">
    <source>
        <dbReference type="PROSITE" id="PS51918"/>
    </source>
</evidence>
<evidence type="ECO:0000313" key="8">
    <source>
        <dbReference type="EMBL" id="AGL03214.1"/>
    </source>
</evidence>
<dbReference type="InterPro" id="IPR058240">
    <property type="entry name" value="rSAM_sf"/>
</dbReference>
<dbReference type="SMART" id="SM00729">
    <property type="entry name" value="Elp3"/>
    <property type="match status" value="1"/>
</dbReference>
<dbReference type="PANTHER" id="PTHR43726">
    <property type="entry name" value="3-METHYLORNITHINE SYNTHASE"/>
    <property type="match status" value="1"/>
</dbReference>
<evidence type="ECO:0000256" key="4">
    <source>
        <dbReference type="ARBA" id="ARBA00023014"/>
    </source>
</evidence>
<dbReference type="Gene3D" id="3.20.20.70">
    <property type="entry name" value="Aldolase class I"/>
    <property type="match status" value="1"/>
</dbReference>
<keyword evidence="5" id="KW-0004">4Fe-4S</keyword>
<keyword evidence="9" id="KW-1185">Reference proteome</keyword>
<name>R4KKM5_9FIRM</name>
<feature type="binding site" evidence="6">
    <location>
        <position position="302"/>
    </location>
    <ligand>
        <name>(3R)-3-methyl-D-ornithine</name>
        <dbReference type="ChEBI" id="CHEBI:64642"/>
    </ligand>
</feature>
<keyword evidence="3 5" id="KW-0408">Iron</keyword>
<dbReference type="InterPro" id="IPR007197">
    <property type="entry name" value="rSAM"/>
</dbReference>
<dbReference type="AlphaFoldDB" id="R4KKM5"/>
<dbReference type="eggNOG" id="COG0502">
    <property type="taxonomic scope" value="Bacteria"/>
</dbReference>
<feature type="binding site" evidence="6">
    <location>
        <position position="303"/>
    </location>
    <ligand>
        <name>(3R)-3-methyl-D-ornithine</name>
        <dbReference type="ChEBI" id="CHEBI:64642"/>
    </ligand>
</feature>
<dbReference type="RefSeq" id="WP_006524402.1">
    <property type="nucleotide sequence ID" value="NC_021184.1"/>
</dbReference>
<evidence type="ECO:0000256" key="2">
    <source>
        <dbReference type="ARBA" id="ARBA00022723"/>
    </source>
</evidence>
<feature type="binding site" evidence="6">
    <location>
        <position position="194"/>
    </location>
    <ligand>
        <name>S-adenosyl-L-methionine</name>
        <dbReference type="ChEBI" id="CHEBI:59789"/>
    </ligand>
</feature>
<dbReference type="GO" id="GO:0051539">
    <property type="term" value="F:4 iron, 4 sulfur cluster binding"/>
    <property type="evidence" value="ECO:0007669"/>
    <property type="project" value="UniProtKB-KW"/>
</dbReference>
<feature type="binding site" evidence="5">
    <location>
        <position position="79"/>
    </location>
    <ligand>
        <name>[4Fe-4S] cluster</name>
        <dbReference type="ChEBI" id="CHEBI:49883"/>
        <note>4Fe-4S-S-AdoMet</note>
    </ligand>
</feature>
<dbReference type="KEGG" id="dgi:Desgi_3925"/>
<dbReference type="NCBIfam" id="TIGR03910">
    <property type="entry name" value="pyrrolys_PylB"/>
    <property type="match status" value="1"/>
</dbReference>
<feature type="binding site" evidence="6">
    <location>
        <position position="150"/>
    </location>
    <ligand>
        <name>(3R)-3-methyl-D-ornithine</name>
        <dbReference type="ChEBI" id="CHEBI:64642"/>
    </ligand>
</feature>
<dbReference type="HOGENOM" id="CLU_033172_0_0_9"/>
<evidence type="ECO:0000256" key="6">
    <source>
        <dbReference type="PIRSR" id="PIRSR004762-2"/>
    </source>
</evidence>
<feature type="binding site" evidence="6">
    <location>
        <position position="281"/>
    </location>
    <ligand>
        <name>(3R)-3-methyl-D-ornithine</name>
        <dbReference type="ChEBI" id="CHEBI:64642"/>
    </ligand>
</feature>
<dbReference type="PANTHER" id="PTHR43726:SF1">
    <property type="entry name" value="BIOTIN SYNTHASE"/>
    <property type="match status" value="1"/>
</dbReference>
<dbReference type="GO" id="GO:0046872">
    <property type="term" value="F:metal ion binding"/>
    <property type="evidence" value="ECO:0007669"/>
    <property type="project" value="UniProtKB-KW"/>
</dbReference>
<dbReference type="InterPro" id="IPR013785">
    <property type="entry name" value="Aldolase_TIM"/>
</dbReference>
<dbReference type="SUPFAM" id="SSF102114">
    <property type="entry name" value="Radical SAM enzymes"/>
    <property type="match status" value="1"/>
</dbReference>
<feature type="binding site" evidence="6">
    <location>
        <position position="114"/>
    </location>
    <ligand>
        <name>(3R)-3-methyl-D-ornithine</name>
        <dbReference type="ChEBI" id="CHEBI:64642"/>
    </ligand>
</feature>
<feature type="binding site" evidence="6">
    <location>
        <position position="78"/>
    </location>
    <ligand>
        <name>S-adenosyl-L-methionine</name>
        <dbReference type="ChEBI" id="CHEBI:59789"/>
    </ligand>
</feature>
<evidence type="ECO:0000313" key="9">
    <source>
        <dbReference type="Proteomes" id="UP000013520"/>
    </source>
</evidence>
<dbReference type="SFLD" id="SFLDF00349">
    <property type="entry name" value="3-methylornithine_synthase_(Py"/>
    <property type="match status" value="1"/>
</dbReference>
<evidence type="ECO:0000256" key="1">
    <source>
        <dbReference type="ARBA" id="ARBA00022691"/>
    </source>
</evidence>
<organism evidence="8 9">
    <name type="scientific">Desulfoscipio gibsoniae DSM 7213</name>
    <dbReference type="NCBI Taxonomy" id="767817"/>
    <lineage>
        <taxon>Bacteria</taxon>
        <taxon>Bacillati</taxon>
        <taxon>Bacillota</taxon>
        <taxon>Clostridia</taxon>
        <taxon>Eubacteriales</taxon>
        <taxon>Desulfallaceae</taxon>
        <taxon>Desulfoscipio</taxon>
    </lineage>
</organism>
<evidence type="ECO:0000256" key="3">
    <source>
        <dbReference type="ARBA" id="ARBA00023004"/>
    </source>
</evidence>
<dbReference type="CDD" id="cd01335">
    <property type="entry name" value="Radical_SAM"/>
    <property type="match status" value="1"/>
</dbReference>
<protein>
    <submittedName>
        <fullName evidence="8">Pyrrolysine biosynthesis radical SAM protein</fullName>
    </submittedName>
</protein>
<gene>
    <name evidence="8" type="ORF">Desgi_3925</name>
</gene>
<comment type="cofactor">
    <cofactor evidence="5">
        <name>[4Fe-4S] cluster</name>
        <dbReference type="ChEBI" id="CHEBI:49883"/>
    </cofactor>
    <text evidence="5">Binds 1 [4Fe-4S] cluster. The cluster is coordinated with 3 cysteines and an exchangeable S-adenosyl-L-methionine.</text>
</comment>
<feature type="binding site" evidence="6">
    <location>
        <position position="173"/>
    </location>
    <ligand>
        <name>(3R)-3-methyl-D-ornithine</name>
        <dbReference type="ChEBI" id="CHEBI:64642"/>
    </ligand>
</feature>